<proteinExistence type="predicted"/>
<evidence type="ECO:0000313" key="1">
    <source>
        <dbReference type="EMBL" id="CAD2191608.1"/>
    </source>
</evidence>
<organism evidence="1 2">
    <name type="scientific">Meloidogyne enterolobii</name>
    <name type="common">Root-knot nematode worm</name>
    <name type="synonym">Meloidogyne mayaguensis</name>
    <dbReference type="NCBI Taxonomy" id="390850"/>
    <lineage>
        <taxon>Eukaryota</taxon>
        <taxon>Metazoa</taxon>
        <taxon>Ecdysozoa</taxon>
        <taxon>Nematoda</taxon>
        <taxon>Chromadorea</taxon>
        <taxon>Rhabditida</taxon>
        <taxon>Tylenchina</taxon>
        <taxon>Tylenchomorpha</taxon>
        <taxon>Tylenchoidea</taxon>
        <taxon>Meloidogynidae</taxon>
        <taxon>Meloidogyninae</taxon>
        <taxon>Meloidogyne</taxon>
    </lineage>
</organism>
<evidence type="ECO:0000313" key="2">
    <source>
        <dbReference type="Proteomes" id="UP000580250"/>
    </source>
</evidence>
<sequence>MLKKTTSATRDESLHCGVKTIQCVGFNRKKVWPAKEGTSNAESKLRDSLSLVKKEFSGINLHEKKIF</sequence>
<dbReference type="AlphaFoldDB" id="A0A6V7WX64"/>
<name>A0A6V7WX64_MELEN</name>
<dbReference type="EMBL" id="CAJEWN010000888">
    <property type="protein sequence ID" value="CAD2191608.1"/>
    <property type="molecule type" value="Genomic_DNA"/>
</dbReference>
<gene>
    <name evidence="1" type="ORF">MENT_LOCUS44450</name>
</gene>
<dbReference type="Proteomes" id="UP000580250">
    <property type="component" value="Unassembled WGS sequence"/>
</dbReference>
<protein>
    <submittedName>
        <fullName evidence="1">Uncharacterized protein</fullName>
    </submittedName>
</protein>
<reference evidence="1 2" key="1">
    <citation type="submission" date="2020-08" db="EMBL/GenBank/DDBJ databases">
        <authorList>
            <person name="Koutsovoulos G."/>
            <person name="Danchin GJ E."/>
        </authorList>
    </citation>
    <scope>NUCLEOTIDE SEQUENCE [LARGE SCALE GENOMIC DNA]</scope>
</reference>
<comment type="caution">
    <text evidence="1">The sequence shown here is derived from an EMBL/GenBank/DDBJ whole genome shotgun (WGS) entry which is preliminary data.</text>
</comment>
<accession>A0A6V7WX64</accession>